<dbReference type="EMBL" id="MFJN01000052">
    <property type="protein sequence ID" value="OGG20231.1"/>
    <property type="molecule type" value="Genomic_DNA"/>
</dbReference>
<gene>
    <name evidence="2" type="ORF">A3D03_03315</name>
</gene>
<evidence type="ECO:0000313" key="3">
    <source>
        <dbReference type="Proteomes" id="UP000177092"/>
    </source>
</evidence>
<organism evidence="2 3">
    <name type="scientific">Candidatus Gottesmanbacteria bacterium RIFCSPHIGHO2_02_FULL_40_13</name>
    <dbReference type="NCBI Taxonomy" id="1798384"/>
    <lineage>
        <taxon>Bacteria</taxon>
        <taxon>Candidatus Gottesmaniibacteriota</taxon>
    </lineage>
</organism>
<evidence type="ECO:0000256" key="1">
    <source>
        <dbReference type="SAM" id="Phobius"/>
    </source>
</evidence>
<protein>
    <submittedName>
        <fullName evidence="2">Uncharacterized protein</fullName>
    </submittedName>
</protein>
<keyword evidence="1" id="KW-0472">Membrane</keyword>
<accession>A0A1F6A6D3</accession>
<feature type="transmembrane region" description="Helical" evidence="1">
    <location>
        <begin position="60"/>
        <end position="81"/>
    </location>
</feature>
<proteinExistence type="predicted"/>
<keyword evidence="1" id="KW-1133">Transmembrane helix</keyword>
<sequence>METEKFSIKTTIYFKANLKFKTKFEGKSMEDNLGKSVDILLQPNLQNNLKSTLQKKWVKLGLLSILVLVLLGGVFYAGMIVNSQKVNPKDIQTTIQDSSSPLVSSTMTIPSHTDQIIIKYKASADLAGERAPSHPARLKELSTAAGISLEYFRKMSGGAHVLRLPNSLPDSEVRRITDRLMALSDVEYAEPDGIIQINQP</sequence>
<keyword evidence="1" id="KW-0812">Transmembrane</keyword>
<name>A0A1F6A6D3_9BACT</name>
<dbReference type="Proteomes" id="UP000177092">
    <property type="component" value="Unassembled WGS sequence"/>
</dbReference>
<reference evidence="2 3" key="1">
    <citation type="journal article" date="2016" name="Nat. Commun.">
        <title>Thousands of microbial genomes shed light on interconnected biogeochemical processes in an aquifer system.</title>
        <authorList>
            <person name="Anantharaman K."/>
            <person name="Brown C.T."/>
            <person name="Hug L.A."/>
            <person name="Sharon I."/>
            <person name="Castelle C.J."/>
            <person name="Probst A.J."/>
            <person name="Thomas B.C."/>
            <person name="Singh A."/>
            <person name="Wilkins M.J."/>
            <person name="Karaoz U."/>
            <person name="Brodie E.L."/>
            <person name="Williams K.H."/>
            <person name="Hubbard S.S."/>
            <person name="Banfield J.F."/>
        </authorList>
    </citation>
    <scope>NUCLEOTIDE SEQUENCE [LARGE SCALE GENOMIC DNA]</scope>
</reference>
<comment type="caution">
    <text evidence="2">The sequence shown here is derived from an EMBL/GenBank/DDBJ whole genome shotgun (WGS) entry which is preliminary data.</text>
</comment>
<dbReference type="AlphaFoldDB" id="A0A1F6A6D3"/>
<evidence type="ECO:0000313" key="2">
    <source>
        <dbReference type="EMBL" id="OGG20231.1"/>
    </source>
</evidence>